<dbReference type="InterPro" id="IPR036236">
    <property type="entry name" value="Znf_C2H2_sf"/>
</dbReference>
<evidence type="ECO:0000256" key="1">
    <source>
        <dbReference type="ARBA" id="ARBA00004123"/>
    </source>
</evidence>
<accession>A0A8H7VGK4</accession>
<keyword evidence="4" id="KW-0677">Repeat</keyword>
<feature type="region of interest" description="Disordered" evidence="9">
    <location>
        <begin position="1"/>
        <end position="45"/>
    </location>
</feature>
<protein>
    <recommendedName>
        <fullName evidence="10">C2H2-type domain-containing protein</fullName>
    </recommendedName>
</protein>
<dbReference type="EMBL" id="JAEPRB010000089">
    <property type="protein sequence ID" value="KAG2222186.1"/>
    <property type="molecule type" value="Genomic_DNA"/>
</dbReference>
<evidence type="ECO:0000256" key="4">
    <source>
        <dbReference type="ARBA" id="ARBA00022737"/>
    </source>
</evidence>
<dbReference type="FunFam" id="3.30.160.60:FF:000358">
    <property type="entry name" value="zinc finger protein 24"/>
    <property type="match status" value="1"/>
</dbReference>
<dbReference type="GO" id="GO:0008270">
    <property type="term" value="F:zinc ion binding"/>
    <property type="evidence" value="ECO:0007669"/>
    <property type="project" value="UniProtKB-KW"/>
</dbReference>
<dbReference type="GO" id="GO:0000981">
    <property type="term" value="F:DNA-binding transcription factor activity, RNA polymerase II-specific"/>
    <property type="evidence" value="ECO:0007669"/>
    <property type="project" value="TreeGrafter"/>
</dbReference>
<dbReference type="PROSITE" id="PS50157">
    <property type="entry name" value="ZINC_FINGER_C2H2_2"/>
    <property type="match status" value="4"/>
</dbReference>
<comment type="caution">
    <text evidence="11">The sequence shown here is derived from an EMBL/GenBank/DDBJ whole genome shotgun (WGS) entry which is preliminary data.</text>
</comment>
<comment type="subcellular location">
    <subcellularLocation>
        <location evidence="1">Nucleus</location>
    </subcellularLocation>
</comment>
<keyword evidence="7" id="KW-0539">Nucleus</keyword>
<evidence type="ECO:0000256" key="9">
    <source>
        <dbReference type="SAM" id="MobiDB-lite"/>
    </source>
</evidence>
<dbReference type="FunFam" id="3.30.160.60:FF:000125">
    <property type="entry name" value="Putative zinc finger protein 143"/>
    <property type="match status" value="1"/>
</dbReference>
<dbReference type="InterPro" id="IPR013087">
    <property type="entry name" value="Znf_C2H2_type"/>
</dbReference>
<keyword evidence="3" id="KW-0479">Metal-binding</keyword>
<dbReference type="PANTHER" id="PTHR14003:SF25">
    <property type="entry name" value="GASTRULA ZINC FINGER PROTEIN XLCGF57.1"/>
    <property type="match status" value="1"/>
</dbReference>
<dbReference type="Proteomes" id="UP000646827">
    <property type="component" value="Unassembled WGS sequence"/>
</dbReference>
<evidence type="ECO:0000256" key="7">
    <source>
        <dbReference type="ARBA" id="ARBA00023242"/>
    </source>
</evidence>
<evidence type="ECO:0000313" key="11">
    <source>
        <dbReference type="EMBL" id="KAG2222186.1"/>
    </source>
</evidence>
<reference evidence="11 12" key="1">
    <citation type="submission" date="2020-12" db="EMBL/GenBank/DDBJ databases">
        <title>Metabolic potential, ecology and presence of endohyphal bacteria is reflected in genomic diversity of Mucoromycotina.</title>
        <authorList>
            <person name="Muszewska A."/>
            <person name="Okrasinska A."/>
            <person name="Steczkiewicz K."/>
            <person name="Drgas O."/>
            <person name="Orlowska M."/>
            <person name="Perlinska-Lenart U."/>
            <person name="Aleksandrzak-Piekarczyk T."/>
            <person name="Szatraj K."/>
            <person name="Zielenkiewicz U."/>
            <person name="Pilsyk S."/>
            <person name="Malc E."/>
            <person name="Mieczkowski P."/>
            <person name="Kruszewska J.S."/>
            <person name="Biernat P."/>
            <person name="Pawlowska J."/>
        </authorList>
    </citation>
    <scope>NUCLEOTIDE SEQUENCE [LARGE SCALE GENOMIC DNA]</scope>
    <source>
        <strain evidence="11 12">CBS 142.35</strain>
    </source>
</reference>
<gene>
    <name evidence="11" type="ORF">INT45_014083</name>
</gene>
<dbReference type="FunFam" id="3.30.160.60:FF:001498">
    <property type="entry name" value="Zinc finger protein 404"/>
    <property type="match status" value="1"/>
</dbReference>
<dbReference type="OrthoDB" id="654211at2759"/>
<keyword evidence="12" id="KW-1185">Reference proteome</keyword>
<name>A0A8H7VGK4_9FUNG</name>
<dbReference type="PROSITE" id="PS00028">
    <property type="entry name" value="ZINC_FINGER_C2H2_1"/>
    <property type="match status" value="4"/>
</dbReference>
<feature type="domain" description="C2H2-type" evidence="10">
    <location>
        <begin position="174"/>
        <end position="201"/>
    </location>
</feature>
<dbReference type="SUPFAM" id="SSF57667">
    <property type="entry name" value="beta-beta-alpha zinc fingers"/>
    <property type="match status" value="2"/>
</dbReference>
<dbReference type="GO" id="GO:0000785">
    <property type="term" value="C:chromatin"/>
    <property type="evidence" value="ECO:0007669"/>
    <property type="project" value="TreeGrafter"/>
</dbReference>
<keyword evidence="5 8" id="KW-0863">Zinc-finger</keyword>
<feature type="compositionally biased region" description="Low complexity" evidence="9">
    <location>
        <begin position="8"/>
        <end position="43"/>
    </location>
</feature>
<feature type="domain" description="C2H2-type" evidence="10">
    <location>
        <begin position="84"/>
        <end position="113"/>
    </location>
</feature>
<evidence type="ECO:0000256" key="8">
    <source>
        <dbReference type="PROSITE-ProRule" id="PRU00042"/>
    </source>
</evidence>
<keyword evidence="6" id="KW-0862">Zinc</keyword>
<dbReference type="GO" id="GO:0005667">
    <property type="term" value="C:transcription regulator complex"/>
    <property type="evidence" value="ECO:0007669"/>
    <property type="project" value="TreeGrafter"/>
</dbReference>
<evidence type="ECO:0000259" key="10">
    <source>
        <dbReference type="PROSITE" id="PS50157"/>
    </source>
</evidence>
<comment type="similarity">
    <text evidence="2">Belongs to the krueppel C2H2-type zinc-finger protein family.</text>
</comment>
<dbReference type="Gene3D" id="3.30.160.60">
    <property type="entry name" value="Classic Zinc Finger"/>
    <property type="match status" value="4"/>
</dbReference>
<evidence type="ECO:0000256" key="3">
    <source>
        <dbReference type="ARBA" id="ARBA00022723"/>
    </source>
</evidence>
<evidence type="ECO:0000313" key="12">
    <source>
        <dbReference type="Proteomes" id="UP000646827"/>
    </source>
</evidence>
<dbReference type="AlphaFoldDB" id="A0A8H7VGK4"/>
<feature type="domain" description="C2H2-type" evidence="10">
    <location>
        <begin position="114"/>
        <end position="143"/>
    </location>
</feature>
<sequence length="282" mass="31993">MDIRNLLNSNNSTTTHTDTTTTSTQPIISSSNSYHSNQQQQQQHHYEGLRLMRDLHVNTNHLNVVSTGTNNNGGTSVVDYDKPFECTWNNCGKCFSRRSDLSRHRRIHTGERPYHCEWKNCGKQFIQRSALTVHYRTHTGERPHVCEYNACGKSFSDSSSLARHRRTHTGKRPYVCDHCGKSFTRKTTLSRHQRCHDPEWKHVKSPTTLVAGSPMTSDSEADVPPSPPNMTLADVLVRPQPVDHSQWAARHAPWYHLPPALPSSTGSSPTTYHFPTLSPFKV</sequence>
<dbReference type="SMART" id="SM00355">
    <property type="entry name" value="ZnF_C2H2"/>
    <property type="match status" value="4"/>
</dbReference>
<dbReference type="Pfam" id="PF00096">
    <property type="entry name" value="zf-C2H2"/>
    <property type="match status" value="4"/>
</dbReference>
<evidence type="ECO:0000256" key="6">
    <source>
        <dbReference type="ARBA" id="ARBA00022833"/>
    </source>
</evidence>
<evidence type="ECO:0000256" key="5">
    <source>
        <dbReference type="ARBA" id="ARBA00022771"/>
    </source>
</evidence>
<feature type="domain" description="C2H2-type" evidence="10">
    <location>
        <begin position="144"/>
        <end position="173"/>
    </location>
</feature>
<dbReference type="FunFam" id="3.30.160.60:FF:002343">
    <property type="entry name" value="Zinc finger protein 33A"/>
    <property type="match status" value="1"/>
</dbReference>
<dbReference type="GO" id="GO:0031519">
    <property type="term" value="C:PcG protein complex"/>
    <property type="evidence" value="ECO:0007669"/>
    <property type="project" value="TreeGrafter"/>
</dbReference>
<proteinExistence type="inferred from homology"/>
<dbReference type="GO" id="GO:0000978">
    <property type="term" value="F:RNA polymerase II cis-regulatory region sequence-specific DNA binding"/>
    <property type="evidence" value="ECO:0007669"/>
    <property type="project" value="TreeGrafter"/>
</dbReference>
<organism evidence="11 12">
    <name type="scientific">Circinella minor</name>
    <dbReference type="NCBI Taxonomy" id="1195481"/>
    <lineage>
        <taxon>Eukaryota</taxon>
        <taxon>Fungi</taxon>
        <taxon>Fungi incertae sedis</taxon>
        <taxon>Mucoromycota</taxon>
        <taxon>Mucoromycotina</taxon>
        <taxon>Mucoromycetes</taxon>
        <taxon>Mucorales</taxon>
        <taxon>Lichtheimiaceae</taxon>
        <taxon>Circinella</taxon>
    </lineage>
</organism>
<dbReference type="PANTHER" id="PTHR14003">
    <property type="entry name" value="TRANSCRIPTIONAL REPRESSOR PROTEIN YY"/>
    <property type="match status" value="1"/>
</dbReference>
<evidence type="ECO:0000256" key="2">
    <source>
        <dbReference type="ARBA" id="ARBA00006991"/>
    </source>
</evidence>